<evidence type="ECO:0000313" key="1">
    <source>
        <dbReference type="EMBL" id="KAH6927642.1"/>
    </source>
</evidence>
<organism evidence="1 2">
    <name type="scientific">Hyalomma asiaticum</name>
    <name type="common">Tick</name>
    <dbReference type="NCBI Taxonomy" id="266040"/>
    <lineage>
        <taxon>Eukaryota</taxon>
        <taxon>Metazoa</taxon>
        <taxon>Ecdysozoa</taxon>
        <taxon>Arthropoda</taxon>
        <taxon>Chelicerata</taxon>
        <taxon>Arachnida</taxon>
        <taxon>Acari</taxon>
        <taxon>Parasitiformes</taxon>
        <taxon>Ixodida</taxon>
        <taxon>Ixodoidea</taxon>
        <taxon>Ixodidae</taxon>
        <taxon>Hyalomminae</taxon>
        <taxon>Hyalomma</taxon>
    </lineage>
</organism>
<sequence length="376" mass="40884">MAPMDGVVPAHISKLSLDLARISPERLRLRQSSITPYAESPMDLLTPSPAKLTAAEPSPIMSQADEAMDLYLRALGAGPYQNGCLFFGIVAIFTQELHYFLPEVVAQPPKFRCSGTNASLAKQNPCLEPGTNDSCTSWEFDVPDKKISIVSEWELVCENAWWRDKSLQAYTVGAIVGIILAASLCDRFTMGYVYYAVVLSYIRLTSMVFNFDVRGALGPPTLVLAYLLAETLGRRPSVAMALSTTGITAVLTSYLIHLEDLMTCIALVCLSGINVASCQLPLLTVELYPSALRVPTFCSAMLAGQLGALVAPFVRKQALRVGPYWPLFIIGLTSLTCGVLLMALPETKFEGMMAAKEWDEDDQAGGRITANEANHD</sequence>
<comment type="caution">
    <text evidence="1">The sequence shown here is derived from an EMBL/GenBank/DDBJ whole genome shotgun (WGS) entry which is preliminary data.</text>
</comment>
<dbReference type="Proteomes" id="UP000821845">
    <property type="component" value="Chromosome 6"/>
</dbReference>
<protein>
    <submittedName>
        <fullName evidence="1">Uncharacterized protein</fullName>
    </submittedName>
</protein>
<name>A0ACB7S0R2_HYAAI</name>
<accession>A0ACB7S0R2</accession>
<evidence type="ECO:0000313" key="2">
    <source>
        <dbReference type="Proteomes" id="UP000821845"/>
    </source>
</evidence>
<dbReference type="EMBL" id="CM023486">
    <property type="protein sequence ID" value="KAH6927642.1"/>
    <property type="molecule type" value="Genomic_DNA"/>
</dbReference>
<proteinExistence type="predicted"/>
<reference evidence="1" key="1">
    <citation type="submission" date="2020-05" db="EMBL/GenBank/DDBJ databases">
        <title>Large-scale comparative analyses of tick genomes elucidate their genetic diversity and vector capacities.</title>
        <authorList>
            <person name="Jia N."/>
            <person name="Wang J."/>
            <person name="Shi W."/>
            <person name="Du L."/>
            <person name="Sun Y."/>
            <person name="Zhan W."/>
            <person name="Jiang J."/>
            <person name="Wang Q."/>
            <person name="Zhang B."/>
            <person name="Ji P."/>
            <person name="Sakyi L.B."/>
            <person name="Cui X."/>
            <person name="Yuan T."/>
            <person name="Jiang B."/>
            <person name="Yang W."/>
            <person name="Lam T.T.-Y."/>
            <person name="Chang Q."/>
            <person name="Ding S."/>
            <person name="Wang X."/>
            <person name="Zhu J."/>
            <person name="Ruan X."/>
            <person name="Zhao L."/>
            <person name="Wei J."/>
            <person name="Que T."/>
            <person name="Du C."/>
            <person name="Cheng J."/>
            <person name="Dai P."/>
            <person name="Han X."/>
            <person name="Huang E."/>
            <person name="Gao Y."/>
            <person name="Liu J."/>
            <person name="Shao H."/>
            <person name="Ye R."/>
            <person name="Li L."/>
            <person name="Wei W."/>
            <person name="Wang X."/>
            <person name="Wang C."/>
            <person name="Yang T."/>
            <person name="Huo Q."/>
            <person name="Li W."/>
            <person name="Guo W."/>
            <person name="Chen H."/>
            <person name="Zhou L."/>
            <person name="Ni X."/>
            <person name="Tian J."/>
            <person name="Zhou Y."/>
            <person name="Sheng Y."/>
            <person name="Liu T."/>
            <person name="Pan Y."/>
            <person name="Xia L."/>
            <person name="Li J."/>
            <person name="Zhao F."/>
            <person name="Cao W."/>
        </authorList>
    </citation>
    <scope>NUCLEOTIDE SEQUENCE</scope>
    <source>
        <strain evidence="1">Hyas-2018</strain>
    </source>
</reference>
<keyword evidence="2" id="KW-1185">Reference proteome</keyword>
<gene>
    <name evidence="1" type="ORF">HPB50_006347</name>
</gene>